<evidence type="ECO:0000313" key="4">
    <source>
        <dbReference type="Proteomes" id="UP000691718"/>
    </source>
</evidence>
<reference evidence="3" key="1">
    <citation type="submission" date="2021-04" db="EMBL/GenBank/DDBJ databases">
        <authorList>
            <person name="Tunstrom K."/>
        </authorList>
    </citation>
    <scope>NUCLEOTIDE SEQUENCE</scope>
</reference>
<sequence>MFIRNRSNSISSLPKKLNDYSSNQHREQQEKDNLDSQTETQFDSDNITSDEWQIDEIPTRRKKRKETSPIHNDGNKKQKNSPDFVIPTRNSFELLDTESTNRINNTDKVYLPKPEPIFVTGVINVNSLKDVLNKFLKSDLYLMTTLRSGHVIKIIPKDIQTYKMIRENFIANNISHYTYQLKSERAYRVVLRGLHASENTTEISKELYEIGHEVRQIVNIRHRDTKEPLPVFYVDLEPKPNNITIFDVKYLNNMKISFEAPHKKKEIIQCKREEPMF</sequence>
<dbReference type="OrthoDB" id="7480986at2759"/>
<protein>
    <submittedName>
        <fullName evidence="3">(apollo) hypothetical protein</fullName>
    </submittedName>
</protein>
<gene>
    <name evidence="3" type="ORF">PAPOLLO_LOCUS21718</name>
</gene>
<evidence type="ECO:0000313" key="3">
    <source>
        <dbReference type="EMBL" id="CAG5039879.1"/>
    </source>
</evidence>
<feature type="compositionally biased region" description="Polar residues" evidence="1">
    <location>
        <begin position="1"/>
        <end position="12"/>
    </location>
</feature>
<dbReference type="Proteomes" id="UP000691718">
    <property type="component" value="Unassembled WGS sequence"/>
</dbReference>
<dbReference type="AlphaFoldDB" id="A0A8S3XW44"/>
<keyword evidence="4" id="KW-1185">Reference proteome</keyword>
<comment type="caution">
    <text evidence="3">The sequence shown here is derived from an EMBL/GenBank/DDBJ whole genome shotgun (WGS) entry which is preliminary data.</text>
</comment>
<feature type="compositionally biased region" description="Basic and acidic residues" evidence="1">
    <location>
        <begin position="24"/>
        <end position="34"/>
    </location>
</feature>
<organism evidence="3 4">
    <name type="scientific">Parnassius apollo</name>
    <name type="common">Apollo butterfly</name>
    <name type="synonym">Papilio apollo</name>
    <dbReference type="NCBI Taxonomy" id="110799"/>
    <lineage>
        <taxon>Eukaryota</taxon>
        <taxon>Metazoa</taxon>
        <taxon>Ecdysozoa</taxon>
        <taxon>Arthropoda</taxon>
        <taxon>Hexapoda</taxon>
        <taxon>Insecta</taxon>
        <taxon>Pterygota</taxon>
        <taxon>Neoptera</taxon>
        <taxon>Endopterygota</taxon>
        <taxon>Lepidoptera</taxon>
        <taxon>Glossata</taxon>
        <taxon>Ditrysia</taxon>
        <taxon>Papilionoidea</taxon>
        <taxon>Papilionidae</taxon>
        <taxon>Parnassiinae</taxon>
        <taxon>Parnassini</taxon>
        <taxon>Parnassius</taxon>
        <taxon>Parnassius</taxon>
    </lineage>
</organism>
<dbReference type="InterPro" id="IPR006579">
    <property type="entry name" value="Pre_C2HC_dom"/>
</dbReference>
<name>A0A8S3XW44_PARAO</name>
<dbReference type="Pfam" id="PF07530">
    <property type="entry name" value="PRE_C2HC"/>
    <property type="match status" value="1"/>
</dbReference>
<evidence type="ECO:0000256" key="1">
    <source>
        <dbReference type="SAM" id="MobiDB-lite"/>
    </source>
</evidence>
<accession>A0A8S3XW44</accession>
<feature type="region of interest" description="Disordered" evidence="1">
    <location>
        <begin position="1"/>
        <end position="84"/>
    </location>
</feature>
<proteinExistence type="predicted"/>
<evidence type="ECO:0000259" key="2">
    <source>
        <dbReference type="SMART" id="SM00596"/>
    </source>
</evidence>
<dbReference type="EMBL" id="CAJQZP010001342">
    <property type="protein sequence ID" value="CAG5039879.1"/>
    <property type="molecule type" value="Genomic_DNA"/>
</dbReference>
<feature type="domain" description="Pre-C2HC" evidence="2">
    <location>
        <begin position="200"/>
        <end position="268"/>
    </location>
</feature>
<dbReference type="SMART" id="SM00596">
    <property type="entry name" value="PRE_C2HC"/>
    <property type="match status" value="1"/>
</dbReference>
<feature type="compositionally biased region" description="Polar residues" evidence="1">
    <location>
        <begin position="35"/>
        <end position="51"/>
    </location>
</feature>